<evidence type="ECO:0000313" key="7">
    <source>
        <dbReference type="EMBL" id="MCP8967862.1"/>
    </source>
</evidence>
<dbReference type="Pfam" id="PF04545">
    <property type="entry name" value="Sigma70_r4"/>
    <property type="match status" value="1"/>
</dbReference>
<dbReference type="AlphaFoldDB" id="A0AA41X3B5"/>
<evidence type="ECO:0000256" key="3">
    <source>
        <dbReference type="ARBA" id="ARBA00023125"/>
    </source>
</evidence>
<dbReference type="GO" id="GO:0006352">
    <property type="term" value="P:DNA-templated transcription initiation"/>
    <property type="evidence" value="ECO:0007669"/>
    <property type="project" value="InterPro"/>
</dbReference>
<evidence type="ECO:0000256" key="1">
    <source>
        <dbReference type="ARBA" id="ARBA00023015"/>
    </source>
</evidence>
<dbReference type="InterPro" id="IPR013325">
    <property type="entry name" value="RNA_pol_sigma_r2"/>
</dbReference>
<dbReference type="Pfam" id="PF04542">
    <property type="entry name" value="Sigma70_r2"/>
    <property type="match status" value="1"/>
</dbReference>
<dbReference type="InterPro" id="IPR007630">
    <property type="entry name" value="RNA_pol_sigma70_r4"/>
</dbReference>
<evidence type="ECO:0000259" key="5">
    <source>
        <dbReference type="Pfam" id="PF04542"/>
    </source>
</evidence>
<dbReference type="PANTHER" id="PTHR30385:SF4">
    <property type="entry name" value="RNA POLYMERASE SIGMA-E FACTOR"/>
    <property type="match status" value="1"/>
</dbReference>
<feature type="domain" description="RNA polymerase sigma-70 region 4" evidence="6">
    <location>
        <begin position="104"/>
        <end position="150"/>
    </location>
</feature>
<dbReference type="GO" id="GO:0003677">
    <property type="term" value="F:DNA binding"/>
    <property type="evidence" value="ECO:0007669"/>
    <property type="project" value="UniProtKB-KW"/>
</dbReference>
<name>A0AA41X3B5_9BACI</name>
<dbReference type="EMBL" id="JANCLT010000002">
    <property type="protein sequence ID" value="MCP8967862.1"/>
    <property type="molecule type" value="Genomic_DNA"/>
</dbReference>
<dbReference type="SUPFAM" id="SSF88659">
    <property type="entry name" value="Sigma3 and sigma4 domains of RNA polymerase sigma factors"/>
    <property type="match status" value="1"/>
</dbReference>
<dbReference type="InterPro" id="IPR013324">
    <property type="entry name" value="RNA_pol_sigma_r3/r4-like"/>
</dbReference>
<keyword evidence="8" id="KW-1185">Reference proteome</keyword>
<keyword evidence="3" id="KW-0238">DNA-binding</keyword>
<evidence type="ECO:0000256" key="4">
    <source>
        <dbReference type="ARBA" id="ARBA00023163"/>
    </source>
</evidence>
<reference evidence="7" key="1">
    <citation type="submission" date="2022-07" db="EMBL/GenBank/DDBJ databases">
        <authorList>
            <person name="Li W.-J."/>
            <person name="Deng Q.-Q."/>
        </authorList>
    </citation>
    <scope>NUCLEOTIDE SEQUENCE</scope>
    <source>
        <strain evidence="7">SYSU M60031</strain>
    </source>
</reference>
<organism evidence="7 8">
    <name type="scientific">Ectobacillus ponti</name>
    <dbReference type="NCBI Taxonomy" id="2961894"/>
    <lineage>
        <taxon>Bacteria</taxon>
        <taxon>Bacillati</taxon>
        <taxon>Bacillota</taxon>
        <taxon>Bacilli</taxon>
        <taxon>Bacillales</taxon>
        <taxon>Bacillaceae</taxon>
        <taxon>Ectobacillus</taxon>
    </lineage>
</organism>
<evidence type="ECO:0000259" key="6">
    <source>
        <dbReference type="Pfam" id="PF04545"/>
    </source>
</evidence>
<keyword evidence="1" id="KW-0805">Transcription regulation</keyword>
<accession>A0AA41X3B5</accession>
<dbReference type="NCBIfam" id="NF005248">
    <property type="entry name" value="PRK06759.1"/>
    <property type="match status" value="1"/>
</dbReference>
<protein>
    <submittedName>
        <fullName evidence="7">Sigma-70 family RNA polymerase sigma factor</fullName>
    </submittedName>
</protein>
<proteinExistence type="predicted"/>
<dbReference type="RefSeq" id="WP_254757772.1">
    <property type="nucleotide sequence ID" value="NZ_JANCLT010000002.1"/>
</dbReference>
<dbReference type="Gene3D" id="1.10.1740.10">
    <property type="match status" value="1"/>
</dbReference>
<dbReference type="InterPro" id="IPR014284">
    <property type="entry name" value="RNA_pol_sigma-70_dom"/>
</dbReference>
<evidence type="ECO:0000313" key="8">
    <source>
        <dbReference type="Proteomes" id="UP001156102"/>
    </source>
</evidence>
<feature type="domain" description="RNA polymerase sigma-70 region 2" evidence="5">
    <location>
        <begin position="10"/>
        <end position="76"/>
    </location>
</feature>
<comment type="caution">
    <text evidence="7">The sequence shown here is derived from an EMBL/GenBank/DDBJ whole genome shotgun (WGS) entry which is preliminary data.</text>
</comment>
<dbReference type="PANTHER" id="PTHR30385">
    <property type="entry name" value="SIGMA FACTOR F FLAGELLAR"/>
    <property type="match status" value="1"/>
</dbReference>
<evidence type="ECO:0000256" key="2">
    <source>
        <dbReference type="ARBA" id="ARBA00023082"/>
    </source>
</evidence>
<gene>
    <name evidence="7" type="ORF">NK662_04825</name>
</gene>
<dbReference type="GO" id="GO:0016987">
    <property type="term" value="F:sigma factor activity"/>
    <property type="evidence" value="ECO:0007669"/>
    <property type="project" value="UniProtKB-KW"/>
</dbReference>
<dbReference type="InterPro" id="IPR007627">
    <property type="entry name" value="RNA_pol_sigma70_r2"/>
</dbReference>
<keyword evidence="2" id="KW-0731">Sigma factor</keyword>
<dbReference type="NCBIfam" id="TIGR02937">
    <property type="entry name" value="sigma70-ECF"/>
    <property type="match status" value="1"/>
</dbReference>
<keyword evidence="4" id="KW-0804">Transcription</keyword>
<dbReference type="Proteomes" id="UP001156102">
    <property type="component" value="Unassembled WGS sequence"/>
</dbReference>
<sequence length="157" mass="18386">MKPRTFEEAVQQYEPMLKAQLKSLSLYRDLEDYYQCALVALWKAYEQFEEGKGYFGAYAKQTVRGYLLVQLQRERRHEERFAAAPHTMFEMIPAEEQTDLLDWDVLSPEQCHVIQGHFYGGKSMSCLAQEMGLSIHQVRYLHRTALKLLQASTTRVM</sequence>
<dbReference type="SUPFAM" id="SSF88946">
    <property type="entry name" value="Sigma2 domain of RNA polymerase sigma factors"/>
    <property type="match status" value="1"/>
</dbReference>